<dbReference type="CDD" id="cd03349">
    <property type="entry name" value="LbH_XAT"/>
    <property type="match status" value="1"/>
</dbReference>
<comment type="similarity">
    <text evidence="1">Belongs to the transferase hexapeptide repeat family.</text>
</comment>
<dbReference type="AlphaFoldDB" id="A0A419W5N0"/>
<dbReference type="PANTHER" id="PTHR23416:SF23">
    <property type="entry name" value="ACETYLTRANSFERASE C18B11.09C-RELATED"/>
    <property type="match status" value="1"/>
</dbReference>
<proteinExistence type="inferred from homology"/>
<protein>
    <submittedName>
        <fullName evidence="3">Acetyltransferase-like isoleucine patch superfamily enzyme</fullName>
    </submittedName>
</protein>
<dbReference type="OrthoDB" id="9812571at2"/>
<keyword evidence="2 3" id="KW-0808">Transferase</keyword>
<dbReference type="RefSeq" id="WP_120272145.1">
    <property type="nucleotide sequence ID" value="NZ_RAPN01000001.1"/>
</dbReference>
<keyword evidence="4" id="KW-1185">Reference proteome</keyword>
<sequence length="197" mass="22459">MKRVIHRMRMFLLNKKIEREGGEAFSESIRRFYSSHYNIHVGYGTYGGCFNSVNIAGGTVFGNYCSIAQNVKIFRANHPLNYFTLHPLFYNPFFGYVKTDQLDRPTLKIGHDVWIGESTIILPSVKTIGNGAVIGAGSIVTKDVPPYSVVAGNPAKVIKIRFSDEKIKKLEATKWWEWRKSELLQKKESLEKIVNEK</sequence>
<dbReference type="InterPro" id="IPR051159">
    <property type="entry name" value="Hexapeptide_acetyltransf"/>
</dbReference>
<dbReference type="SUPFAM" id="SSF51161">
    <property type="entry name" value="Trimeric LpxA-like enzymes"/>
    <property type="match status" value="1"/>
</dbReference>
<dbReference type="Gene3D" id="2.160.10.10">
    <property type="entry name" value="Hexapeptide repeat proteins"/>
    <property type="match status" value="1"/>
</dbReference>
<dbReference type="EMBL" id="RAPN01000001">
    <property type="protein sequence ID" value="RKD90771.1"/>
    <property type="molecule type" value="Genomic_DNA"/>
</dbReference>
<dbReference type="Proteomes" id="UP000283387">
    <property type="component" value="Unassembled WGS sequence"/>
</dbReference>
<evidence type="ECO:0000313" key="4">
    <source>
        <dbReference type="Proteomes" id="UP000283387"/>
    </source>
</evidence>
<comment type="caution">
    <text evidence="3">The sequence shown here is derived from an EMBL/GenBank/DDBJ whole genome shotgun (WGS) entry which is preliminary data.</text>
</comment>
<accession>A0A419W5N0</accession>
<dbReference type="PANTHER" id="PTHR23416">
    <property type="entry name" value="SIALIC ACID SYNTHASE-RELATED"/>
    <property type="match status" value="1"/>
</dbReference>
<dbReference type="InterPro" id="IPR011004">
    <property type="entry name" value="Trimer_LpxA-like_sf"/>
</dbReference>
<name>A0A419W5N0_9BACT</name>
<evidence type="ECO:0000256" key="2">
    <source>
        <dbReference type="ARBA" id="ARBA00022679"/>
    </source>
</evidence>
<reference evidence="3 4" key="1">
    <citation type="submission" date="2018-09" db="EMBL/GenBank/DDBJ databases">
        <title>Genomic Encyclopedia of Archaeal and Bacterial Type Strains, Phase II (KMG-II): from individual species to whole genera.</title>
        <authorList>
            <person name="Goeker M."/>
        </authorList>
    </citation>
    <scope>NUCLEOTIDE SEQUENCE [LARGE SCALE GENOMIC DNA]</scope>
    <source>
        <strain evidence="3 4">DSM 27148</strain>
    </source>
</reference>
<dbReference type="GO" id="GO:0008374">
    <property type="term" value="F:O-acyltransferase activity"/>
    <property type="evidence" value="ECO:0007669"/>
    <property type="project" value="TreeGrafter"/>
</dbReference>
<gene>
    <name evidence="3" type="ORF">BC643_1114</name>
</gene>
<evidence type="ECO:0000256" key="1">
    <source>
        <dbReference type="ARBA" id="ARBA00007274"/>
    </source>
</evidence>
<evidence type="ECO:0000313" key="3">
    <source>
        <dbReference type="EMBL" id="RKD90771.1"/>
    </source>
</evidence>
<organism evidence="3 4">
    <name type="scientific">Mangrovibacterium diazotrophicum</name>
    <dbReference type="NCBI Taxonomy" id="1261403"/>
    <lineage>
        <taxon>Bacteria</taxon>
        <taxon>Pseudomonadati</taxon>
        <taxon>Bacteroidota</taxon>
        <taxon>Bacteroidia</taxon>
        <taxon>Marinilabiliales</taxon>
        <taxon>Prolixibacteraceae</taxon>
        <taxon>Mangrovibacterium</taxon>
    </lineage>
</organism>